<dbReference type="InterPro" id="IPR000873">
    <property type="entry name" value="AMP-dep_synth/lig_dom"/>
</dbReference>
<dbReference type="EMBL" id="WMIE01000010">
    <property type="protein sequence ID" value="MTH79075.1"/>
    <property type="molecule type" value="Genomic_DNA"/>
</dbReference>
<dbReference type="PANTHER" id="PTHR43201:SF8">
    <property type="entry name" value="ACYL-COA SYNTHETASE FAMILY MEMBER 3"/>
    <property type="match status" value="1"/>
</dbReference>
<dbReference type="SUPFAM" id="SSF56801">
    <property type="entry name" value="Acetyl-CoA synthetase-like"/>
    <property type="match status" value="1"/>
</dbReference>
<proteinExistence type="inferred from homology"/>
<evidence type="ECO:0000256" key="1">
    <source>
        <dbReference type="ARBA" id="ARBA00006432"/>
    </source>
</evidence>
<dbReference type="RefSeq" id="WP_155096433.1">
    <property type="nucleotide sequence ID" value="NZ_WMIE01000010.1"/>
</dbReference>
<dbReference type="Pfam" id="PF00501">
    <property type="entry name" value="AMP-binding"/>
    <property type="match status" value="1"/>
</dbReference>
<accession>A0A6L6JCZ4</accession>
<evidence type="ECO:0000256" key="2">
    <source>
        <dbReference type="SAM" id="MobiDB-lite"/>
    </source>
</evidence>
<reference evidence="5 6" key="1">
    <citation type="submission" date="2019-11" db="EMBL/GenBank/DDBJ databases">
        <authorList>
            <person name="Dong K."/>
        </authorList>
    </citation>
    <scope>NUCLEOTIDE SEQUENCE [LARGE SCALE GENOMIC DNA]</scope>
    <source>
        <strain evidence="5 6">NBRC 111993</strain>
    </source>
</reference>
<evidence type="ECO:0000313" key="5">
    <source>
        <dbReference type="EMBL" id="MTH79075.1"/>
    </source>
</evidence>
<organism evidence="5 6">
    <name type="scientific">Paracoccus aestuariivivens</name>
    <dbReference type="NCBI Taxonomy" id="1820333"/>
    <lineage>
        <taxon>Bacteria</taxon>
        <taxon>Pseudomonadati</taxon>
        <taxon>Pseudomonadota</taxon>
        <taxon>Alphaproteobacteria</taxon>
        <taxon>Rhodobacterales</taxon>
        <taxon>Paracoccaceae</taxon>
        <taxon>Paracoccus</taxon>
    </lineage>
</organism>
<comment type="caution">
    <text evidence="5">The sequence shown here is derived from an EMBL/GenBank/DDBJ whole genome shotgun (WGS) entry which is preliminary data.</text>
</comment>
<evidence type="ECO:0000259" key="4">
    <source>
        <dbReference type="Pfam" id="PF13193"/>
    </source>
</evidence>
<dbReference type="Gene3D" id="3.30.300.30">
    <property type="match status" value="1"/>
</dbReference>
<dbReference type="InterPro" id="IPR025110">
    <property type="entry name" value="AMP-bd_C"/>
</dbReference>
<comment type="similarity">
    <text evidence="1">Belongs to the ATP-dependent AMP-binding enzyme family.</text>
</comment>
<feature type="domain" description="AMP-dependent synthetase/ligase" evidence="3">
    <location>
        <begin position="16"/>
        <end position="346"/>
    </location>
</feature>
<dbReference type="InterPro" id="IPR042099">
    <property type="entry name" value="ANL_N_sf"/>
</dbReference>
<feature type="domain" description="AMP-binding enzyme C-terminal" evidence="4">
    <location>
        <begin position="408"/>
        <end position="482"/>
    </location>
</feature>
<dbReference type="Proteomes" id="UP000478183">
    <property type="component" value="Unassembled WGS sequence"/>
</dbReference>
<dbReference type="AlphaFoldDB" id="A0A6L6JCZ4"/>
<gene>
    <name evidence="5" type="ORF">GL286_15200</name>
</gene>
<protein>
    <submittedName>
        <fullName evidence="5">AMP-binding protein</fullName>
    </submittedName>
</protein>
<sequence length="491" mass="53206">MTADQISYSARLRDLAAKRGAAEAVRFLARDGSERSVSWAELDGLVESLAHALSAHRVGQGEVVGFALGNVVEHLALALAIWRLGATTLVLDPAITLQAAASLKSRSGARLIVGQHDDIGDISLQRLIEQGQVGDAALLPDLIPCPGKIVMSGGSTGLPKLMCDSRPFMRVPGRSWGNIAPALGFRADQVQLVCGAMSHNAPFTWAQNGLFEGNTLVLMEKFDADRALRAIDEYGVGFVMLVPTMMVRMLDTDTQKPAAMSSLHMLYHTGAPCPAWLKQAWIDRVGPDRVSEMYGSGENTGQTVIGGAEWLQRRGTVGQGFETDIRIYSPEGRLLPTGTPGEIFMRPDDPQGRSDYTGPDAPTPRRDADGYQSIGDFGWLDADGYLYLAGRCDDVINSGGVKLHPEAIEASLLRHPQLTDVAVFGVDDREWGQRVTAAVVPRDGTSLAETELVAFARQHLSPEEIPKEWRFVEALPRDGFGKLRRKALTVL</sequence>
<dbReference type="OrthoDB" id="9803968at2"/>
<feature type="region of interest" description="Disordered" evidence="2">
    <location>
        <begin position="338"/>
        <end position="370"/>
    </location>
</feature>
<dbReference type="Pfam" id="PF13193">
    <property type="entry name" value="AMP-binding_C"/>
    <property type="match status" value="1"/>
</dbReference>
<dbReference type="InterPro" id="IPR045851">
    <property type="entry name" value="AMP-bd_C_sf"/>
</dbReference>
<dbReference type="PANTHER" id="PTHR43201">
    <property type="entry name" value="ACYL-COA SYNTHETASE"/>
    <property type="match status" value="1"/>
</dbReference>
<keyword evidence="6" id="KW-1185">Reference proteome</keyword>
<dbReference type="GO" id="GO:0006631">
    <property type="term" value="P:fatty acid metabolic process"/>
    <property type="evidence" value="ECO:0007669"/>
    <property type="project" value="TreeGrafter"/>
</dbReference>
<evidence type="ECO:0000259" key="3">
    <source>
        <dbReference type="Pfam" id="PF00501"/>
    </source>
</evidence>
<dbReference type="GO" id="GO:0031956">
    <property type="term" value="F:medium-chain fatty acid-CoA ligase activity"/>
    <property type="evidence" value="ECO:0007669"/>
    <property type="project" value="TreeGrafter"/>
</dbReference>
<name>A0A6L6JCZ4_9RHOB</name>
<dbReference type="Gene3D" id="3.40.50.12780">
    <property type="entry name" value="N-terminal domain of ligase-like"/>
    <property type="match status" value="1"/>
</dbReference>
<evidence type="ECO:0000313" key="6">
    <source>
        <dbReference type="Proteomes" id="UP000478183"/>
    </source>
</evidence>